<feature type="chain" id="PRO_5028415338" evidence="5">
    <location>
        <begin position="24"/>
        <end position="597"/>
    </location>
</feature>
<evidence type="ECO:0000256" key="3">
    <source>
        <dbReference type="ARBA" id="ARBA00022801"/>
    </source>
</evidence>
<keyword evidence="5" id="KW-0732">Signal</keyword>
<dbReference type="KEGG" id="tpal:117654074"/>
<dbReference type="SUPFAM" id="SSF53474">
    <property type="entry name" value="alpha/beta-Hydrolases"/>
    <property type="match status" value="1"/>
</dbReference>
<evidence type="ECO:0000256" key="5">
    <source>
        <dbReference type="SAM" id="SignalP"/>
    </source>
</evidence>
<dbReference type="PANTHER" id="PTHR43142">
    <property type="entry name" value="CARBOXYLIC ESTER HYDROLASE"/>
    <property type="match status" value="1"/>
</dbReference>
<protein>
    <submittedName>
        <fullName evidence="8">Juvenile hormone esterase-like</fullName>
    </submittedName>
</protein>
<dbReference type="Proteomes" id="UP000515158">
    <property type="component" value="Unplaced"/>
</dbReference>
<evidence type="ECO:0000259" key="6">
    <source>
        <dbReference type="Pfam" id="PF00135"/>
    </source>
</evidence>
<keyword evidence="2" id="KW-0719">Serine esterase</keyword>
<dbReference type="InParanoid" id="A0A6P9AFI0"/>
<dbReference type="AlphaFoldDB" id="A0A6P9AFI0"/>
<dbReference type="Gene3D" id="3.40.50.1820">
    <property type="entry name" value="alpha/beta hydrolase"/>
    <property type="match status" value="1"/>
</dbReference>
<dbReference type="RefSeq" id="XP_034256119.1">
    <property type="nucleotide sequence ID" value="XM_034400228.1"/>
</dbReference>
<accession>A0A6P9AFI0</accession>
<dbReference type="Pfam" id="PF00135">
    <property type="entry name" value="COesterase"/>
    <property type="match status" value="1"/>
</dbReference>
<keyword evidence="3" id="KW-0378">Hydrolase</keyword>
<evidence type="ECO:0000256" key="4">
    <source>
        <dbReference type="ARBA" id="ARBA00023180"/>
    </source>
</evidence>
<dbReference type="InterPro" id="IPR002018">
    <property type="entry name" value="CarbesteraseB"/>
</dbReference>
<dbReference type="GeneID" id="117654074"/>
<dbReference type="PROSITE" id="PS00941">
    <property type="entry name" value="CARBOXYLESTERASE_B_2"/>
    <property type="match status" value="1"/>
</dbReference>
<keyword evidence="7" id="KW-1185">Reference proteome</keyword>
<evidence type="ECO:0000256" key="1">
    <source>
        <dbReference type="ARBA" id="ARBA00005964"/>
    </source>
</evidence>
<comment type="similarity">
    <text evidence="1">Belongs to the type-B carboxylesterase/lipase family.</text>
</comment>
<organism evidence="8">
    <name type="scientific">Thrips palmi</name>
    <name type="common">Melon thrips</name>
    <dbReference type="NCBI Taxonomy" id="161013"/>
    <lineage>
        <taxon>Eukaryota</taxon>
        <taxon>Metazoa</taxon>
        <taxon>Ecdysozoa</taxon>
        <taxon>Arthropoda</taxon>
        <taxon>Hexapoda</taxon>
        <taxon>Insecta</taxon>
        <taxon>Pterygota</taxon>
        <taxon>Neoptera</taxon>
        <taxon>Paraneoptera</taxon>
        <taxon>Thysanoptera</taxon>
        <taxon>Terebrantia</taxon>
        <taxon>Thripoidea</taxon>
        <taxon>Thripidae</taxon>
        <taxon>Thrips</taxon>
    </lineage>
</organism>
<gene>
    <name evidence="8" type="primary">LOC117654074</name>
</gene>
<proteinExistence type="inferred from homology"/>
<dbReference type="GO" id="GO:0052689">
    <property type="term" value="F:carboxylic ester hydrolase activity"/>
    <property type="evidence" value="ECO:0007669"/>
    <property type="project" value="UniProtKB-KW"/>
</dbReference>
<dbReference type="PANTHER" id="PTHR43142:SF1">
    <property type="entry name" value="CARBOXYLIC ESTER HYDROLASE"/>
    <property type="match status" value="1"/>
</dbReference>
<dbReference type="OrthoDB" id="19653at2759"/>
<dbReference type="InterPro" id="IPR019819">
    <property type="entry name" value="Carboxylesterase_B_CS"/>
</dbReference>
<reference evidence="8" key="1">
    <citation type="submission" date="2025-08" db="UniProtKB">
        <authorList>
            <consortium name="RefSeq"/>
        </authorList>
    </citation>
    <scope>IDENTIFICATION</scope>
    <source>
        <tissue evidence="8">Total insect</tissue>
    </source>
</reference>
<evidence type="ECO:0000313" key="7">
    <source>
        <dbReference type="Proteomes" id="UP000515158"/>
    </source>
</evidence>
<feature type="domain" description="Carboxylesterase type B" evidence="6">
    <location>
        <begin position="33"/>
        <end position="590"/>
    </location>
</feature>
<dbReference type="InterPro" id="IPR029058">
    <property type="entry name" value="AB_hydrolase_fold"/>
</dbReference>
<evidence type="ECO:0000313" key="8">
    <source>
        <dbReference type="RefSeq" id="XP_034256119.1"/>
    </source>
</evidence>
<evidence type="ECO:0000256" key="2">
    <source>
        <dbReference type="ARBA" id="ARBA00022487"/>
    </source>
</evidence>
<feature type="signal peptide" evidence="5">
    <location>
        <begin position="1"/>
        <end position="23"/>
    </location>
</feature>
<sequence length="597" mass="64282">MGTARSLGSAGCLLALLVSFSSAGIFDRNEVTPAIKINQGQLTGLFQTSTGGKKFMAFYGVPYGMPPVGDLRFKAPQPAAAWEGVRAAHSEGDMCPQPTPPAKPQASVTTAADALKVVASLPGAAKAVARHMMHVSEDCLYLNVYTPVDKLPADAALPVLVWFHGGGFLMGSGDYMMYGPETLMDRGVVLVTLNYRVGPFGFLATNSSDAPGNAGLKDQRLALKWVRDNIQHFGGDPAKVTIYGGCAGSVSAHMQVLSPGSKGLFHGAIMSGGTAQSFWAMQSDVDGNARRLAEAMGAGADTVADAVRRTQFLRDAPVKDVLKGVGAMMAEKSDRSLVHINVWAPVVEVPGGEEPFFEQHPVDILKAGEFNTEVPVVLGVNDKEGTWIAGRVHDDDVTRLQANPTLLLTPNLYEKLDANGREELTAKIKDLYFKGKPIGKDTLTLAADVFGDEAIIHGNHMAAHWHMKHAKAPVYQYLFTQDAFGVISFMMGTSKTIKGAGHGDDWGYVFKNHLVSDAGTTEKERYDMTVNRMSTLIANFVSQMNPTPAKTDLLNVEWAPSTLDKPGYLEIGDNLVMKDGNVFPERMQFWDEASGKM</sequence>
<name>A0A6P9AFI0_THRPL</name>
<keyword evidence="4" id="KW-0325">Glycoprotein</keyword>